<comment type="caution">
    <text evidence="1">The sequence shown here is derived from an EMBL/GenBank/DDBJ whole genome shotgun (WGS) entry which is preliminary data.</text>
</comment>
<evidence type="ECO:0000313" key="1">
    <source>
        <dbReference type="EMBL" id="KAF5370045.1"/>
    </source>
</evidence>
<dbReference type="InterPro" id="IPR029062">
    <property type="entry name" value="Class_I_gatase-like"/>
</dbReference>
<keyword evidence="2" id="KW-1185">Reference proteome</keyword>
<dbReference type="Proteomes" id="UP000559256">
    <property type="component" value="Unassembled WGS sequence"/>
</dbReference>
<gene>
    <name evidence="1" type="ORF">D9758_001103</name>
</gene>
<dbReference type="OrthoDB" id="543156at2759"/>
<proteinExistence type="predicted"/>
<sequence length="200" mass="21959">MPSVLFAYTSVDKSLKGGWYLPEAAHPYYVLKDFASIDFAALKGPNPPIGQGQVGKRQKGFHVYLPRWRSVIDLAEDPVNIKLVSEASKITAAERTLSSHRLHPYHYVVMIYRELVNAIDKDGLLEKRSLSPLPGQSCISLEDKIKALGIYKKASELLGEYVVIDGHLLTGQNPSSAGPIGKAIKEALGKELNISPCSFL</sequence>
<dbReference type="AlphaFoldDB" id="A0A8H5GSE2"/>
<dbReference type="EMBL" id="JAACJM010000012">
    <property type="protein sequence ID" value="KAF5370045.1"/>
    <property type="molecule type" value="Genomic_DNA"/>
</dbReference>
<reference evidence="1 2" key="1">
    <citation type="journal article" date="2020" name="ISME J.">
        <title>Uncovering the hidden diversity of litter-decomposition mechanisms in mushroom-forming fungi.</title>
        <authorList>
            <person name="Floudas D."/>
            <person name="Bentzer J."/>
            <person name="Ahren D."/>
            <person name="Johansson T."/>
            <person name="Persson P."/>
            <person name="Tunlid A."/>
        </authorList>
    </citation>
    <scope>NUCLEOTIDE SEQUENCE [LARGE SCALE GENOMIC DNA]</scope>
    <source>
        <strain evidence="1 2">CBS 291.85</strain>
    </source>
</reference>
<protein>
    <submittedName>
        <fullName evidence="1">Uncharacterized protein</fullName>
    </submittedName>
</protein>
<evidence type="ECO:0000313" key="2">
    <source>
        <dbReference type="Proteomes" id="UP000559256"/>
    </source>
</evidence>
<organism evidence="1 2">
    <name type="scientific">Tetrapyrgos nigripes</name>
    <dbReference type="NCBI Taxonomy" id="182062"/>
    <lineage>
        <taxon>Eukaryota</taxon>
        <taxon>Fungi</taxon>
        <taxon>Dikarya</taxon>
        <taxon>Basidiomycota</taxon>
        <taxon>Agaricomycotina</taxon>
        <taxon>Agaricomycetes</taxon>
        <taxon>Agaricomycetidae</taxon>
        <taxon>Agaricales</taxon>
        <taxon>Marasmiineae</taxon>
        <taxon>Marasmiaceae</taxon>
        <taxon>Tetrapyrgos</taxon>
    </lineage>
</organism>
<dbReference type="Gene3D" id="3.40.50.880">
    <property type="match status" value="2"/>
</dbReference>
<dbReference type="SUPFAM" id="SSF52317">
    <property type="entry name" value="Class I glutamine amidotransferase-like"/>
    <property type="match status" value="1"/>
</dbReference>
<accession>A0A8H5GSE2</accession>
<name>A0A8H5GSE2_9AGAR</name>